<organism evidence="2 3">
    <name type="scientific">Kribbella caucasensis</name>
    <dbReference type="NCBI Taxonomy" id="2512215"/>
    <lineage>
        <taxon>Bacteria</taxon>
        <taxon>Bacillati</taxon>
        <taxon>Actinomycetota</taxon>
        <taxon>Actinomycetes</taxon>
        <taxon>Propionibacteriales</taxon>
        <taxon>Kribbellaceae</taxon>
        <taxon>Kribbella</taxon>
    </lineage>
</organism>
<dbReference type="InterPro" id="IPR012912">
    <property type="entry name" value="Plasmid_pRiA4b_Orf3-like"/>
</dbReference>
<keyword evidence="3" id="KW-1185">Reference proteome</keyword>
<name>A0A4V3C5I8_9ACTN</name>
<feature type="domain" description="Plasmid pRiA4b Orf3-like" evidence="1">
    <location>
        <begin position="425"/>
        <end position="591"/>
    </location>
</feature>
<accession>A0A4V3C5I8</accession>
<dbReference type="Gene3D" id="3.10.290.30">
    <property type="entry name" value="MM3350-like"/>
    <property type="match status" value="1"/>
</dbReference>
<evidence type="ECO:0000313" key="2">
    <source>
        <dbReference type="EMBL" id="TDO30008.1"/>
    </source>
</evidence>
<sequence>MDPEVGLLELPPVRLPPFGELVEAARRCAALQSVLRLAEWTGDRKVTKAGNLTLADARTANRDLGLPDHPEARAARGFPELQTCWELAVDLELLTVDAGRAELVAETTGQTDREIVELWIDLLTLTVQGLPILRGDEVTVMPLLMRLYVDAHGIRVEELAAQVLDDVAAIGADWVNVSAGQTDALTDLLVAMVRRNLDRLAAIDAVVLDGDVARLTDLGRFGLLHWFEMGGIRAPYVNDLAGASVADLLGLGLTQHSTELFDEWLAAIGSGTAIERILAHARGGTPLHRVIAFGMLDRLGPVAEQGVRACLDDRDLRPHANAWLTGHGLPAEQSTLDDLHRVFIDMVAADLDGDPRSERDSVRGIADEVEYDASALFENLWQCEHPATLEVLKALARYYPDPIAARVAQEGVMHLRSTIASPSTTYRLKVVLRGTKPPVWRRIQVPGTITLAGLHAVIQTAMGWTNSHLHEFEIAGRDYGEIDPDAPEDLLEAADFTLEKVARKGDKFDYLYDFGDGWRHQVTVEQVLPASDEPVTVQCLAGRRNCPPEDVGGTGGYEDFLEAYLDPAHEDHRRYRDWLGDGFDPDAFDRASINADLAGLLVD</sequence>
<proteinExistence type="predicted"/>
<dbReference type="SUPFAM" id="SSF159941">
    <property type="entry name" value="MM3350-like"/>
    <property type="match status" value="1"/>
</dbReference>
<dbReference type="RefSeq" id="WP_202870030.1">
    <property type="nucleotide sequence ID" value="NZ_SNWQ01000042.1"/>
</dbReference>
<gene>
    <name evidence="2" type="ORF">EV643_14217</name>
</gene>
<dbReference type="Pfam" id="PF07929">
    <property type="entry name" value="PRiA4_ORF3"/>
    <property type="match status" value="1"/>
</dbReference>
<reference evidence="2 3" key="1">
    <citation type="submission" date="2019-03" db="EMBL/GenBank/DDBJ databases">
        <title>Genomic Encyclopedia of Type Strains, Phase III (KMG-III): the genomes of soil and plant-associated and newly described type strains.</title>
        <authorList>
            <person name="Whitman W."/>
        </authorList>
    </citation>
    <scope>NUCLEOTIDE SEQUENCE [LARGE SCALE GENOMIC DNA]</scope>
    <source>
        <strain evidence="2 3">VKM Ac-2527</strain>
    </source>
</reference>
<dbReference type="EMBL" id="SNWQ01000042">
    <property type="protein sequence ID" value="TDO30008.1"/>
    <property type="molecule type" value="Genomic_DNA"/>
</dbReference>
<dbReference type="PANTHER" id="PTHR41878">
    <property type="entry name" value="LEXA REPRESSOR-RELATED"/>
    <property type="match status" value="1"/>
</dbReference>
<dbReference type="AlphaFoldDB" id="A0A4V3C5I8"/>
<evidence type="ECO:0000259" key="1">
    <source>
        <dbReference type="Pfam" id="PF07929"/>
    </source>
</evidence>
<dbReference type="PANTHER" id="PTHR41878:SF1">
    <property type="entry name" value="TNPR PROTEIN"/>
    <property type="match status" value="1"/>
</dbReference>
<evidence type="ECO:0000313" key="3">
    <source>
        <dbReference type="Proteomes" id="UP000295388"/>
    </source>
</evidence>
<dbReference type="Proteomes" id="UP000295388">
    <property type="component" value="Unassembled WGS sequence"/>
</dbReference>
<comment type="caution">
    <text evidence="2">The sequence shown here is derived from an EMBL/GenBank/DDBJ whole genome shotgun (WGS) entry which is preliminary data.</text>
</comment>
<dbReference type="InterPro" id="IPR024047">
    <property type="entry name" value="MM3350-like_sf"/>
</dbReference>
<protein>
    <submittedName>
        <fullName evidence="2">PRiA4b ORF-3-like protein</fullName>
    </submittedName>
</protein>